<comment type="similarity">
    <text evidence="5">Belongs to the FKBP-type PPIase family.</text>
</comment>
<keyword evidence="10" id="KW-1185">Reference proteome</keyword>
<name>A0ABT5TZJ8_9MICO</name>
<gene>
    <name evidence="9" type="ORF">PU560_13625</name>
</gene>
<dbReference type="EC" id="5.2.1.8" evidence="5"/>
<evidence type="ECO:0000313" key="9">
    <source>
        <dbReference type="EMBL" id="MDD9207495.1"/>
    </source>
</evidence>
<evidence type="ECO:0000256" key="5">
    <source>
        <dbReference type="RuleBase" id="RU003915"/>
    </source>
</evidence>
<dbReference type="Proteomes" id="UP001165561">
    <property type="component" value="Unassembled WGS sequence"/>
</dbReference>
<dbReference type="GO" id="GO:0016853">
    <property type="term" value="F:isomerase activity"/>
    <property type="evidence" value="ECO:0007669"/>
    <property type="project" value="UniProtKB-KW"/>
</dbReference>
<dbReference type="InterPro" id="IPR001179">
    <property type="entry name" value="PPIase_FKBP_dom"/>
</dbReference>
<evidence type="ECO:0000259" key="8">
    <source>
        <dbReference type="PROSITE" id="PS50059"/>
    </source>
</evidence>
<evidence type="ECO:0000256" key="6">
    <source>
        <dbReference type="SAM" id="MobiDB-lite"/>
    </source>
</evidence>
<keyword evidence="3 4" id="KW-0413">Isomerase</keyword>
<evidence type="ECO:0000256" key="1">
    <source>
        <dbReference type="ARBA" id="ARBA00000971"/>
    </source>
</evidence>
<evidence type="ECO:0000256" key="2">
    <source>
        <dbReference type="ARBA" id="ARBA00023110"/>
    </source>
</evidence>
<evidence type="ECO:0000256" key="4">
    <source>
        <dbReference type="PROSITE-ProRule" id="PRU00277"/>
    </source>
</evidence>
<dbReference type="Gene3D" id="3.10.50.40">
    <property type="match status" value="1"/>
</dbReference>
<comment type="catalytic activity">
    <reaction evidence="1 4 5">
        <text>[protein]-peptidylproline (omega=180) = [protein]-peptidylproline (omega=0)</text>
        <dbReference type="Rhea" id="RHEA:16237"/>
        <dbReference type="Rhea" id="RHEA-COMP:10747"/>
        <dbReference type="Rhea" id="RHEA-COMP:10748"/>
        <dbReference type="ChEBI" id="CHEBI:83833"/>
        <dbReference type="ChEBI" id="CHEBI:83834"/>
        <dbReference type="EC" id="5.2.1.8"/>
    </reaction>
</comment>
<dbReference type="InterPro" id="IPR046357">
    <property type="entry name" value="PPIase_dom_sf"/>
</dbReference>
<keyword evidence="7" id="KW-0732">Signal</keyword>
<evidence type="ECO:0000256" key="7">
    <source>
        <dbReference type="SAM" id="SignalP"/>
    </source>
</evidence>
<proteinExistence type="inferred from homology"/>
<organism evidence="9 10">
    <name type="scientific">Georgenia halotolerans</name>
    <dbReference type="NCBI Taxonomy" id="3028317"/>
    <lineage>
        <taxon>Bacteria</taxon>
        <taxon>Bacillati</taxon>
        <taxon>Actinomycetota</taxon>
        <taxon>Actinomycetes</taxon>
        <taxon>Micrococcales</taxon>
        <taxon>Bogoriellaceae</taxon>
        <taxon>Georgenia</taxon>
    </lineage>
</organism>
<feature type="region of interest" description="Disordered" evidence="6">
    <location>
        <begin position="283"/>
        <end position="305"/>
    </location>
</feature>
<accession>A0ABT5TZJ8</accession>
<evidence type="ECO:0000256" key="3">
    <source>
        <dbReference type="ARBA" id="ARBA00023235"/>
    </source>
</evidence>
<feature type="domain" description="PPIase FKBP-type" evidence="8">
    <location>
        <begin position="204"/>
        <end position="292"/>
    </location>
</feature>
<feature type="chain" id="PRO_5045328696" description="Peptidyl-prolyl cis-trans isomerase" evidence="7">
    <location>
        <begin position="24"/>
        <end position="305"/>
    </location>
</feature>
<comment type="caution">
    <text evidence="9">The sequence shown here is derived from an EMBL/GenBank/DDBJ whole genome shotgun (WGS) entry which is preliminary data.</text>
</comment>
<sequence length="305" mass="31945">MPLPARLRRTLLALLLVVLVAGCAPEDGDAGVGEVAVSGPFGSVPTIEVDTPLPMQDARTEVLVEGDGRVLAGEEPVLFALTAFDGQDGEVVAERGVGEARTLMLAPADVGEDLYPVLVGTPEGSRLLVRQPVTEDGADRMLLLVIDVLHTRAHGTEQEVPDHLPQVSTGPEGEPSITLPEEPPPDDLVITRVIRGEGPRVRPGQHTTVQYTGVEWETGEQYDSTWAAGKVPQTVRVDETFPGLRAGLVGQPVGSRVLLVIPPDQAVGTETLVLVVDVLATSGGEEDLAVPPGPDSAQDGQTSGS</sequence>
<dbReference type="PROSITE" id="PS50059">
    <property type="entry name" value="FKBP_PPIASE"/>
    <property type="match status" value="1"/>
</dbReference>
<dbReference type="PROSITE" id="PS51257">
    <property type="entry name" value="PROKAR_LIPOPROTEIN"/>
    <property type="match status" value="1"/>
</dbReference>
<reference evidence="9" key="1">
    <citation type="submission" date="2023-02" db="EMBL/GenBank/DDBJ databases">
        <title>Georgenia sp.10Sc9-8, isolated from a soil sample collected from the Taklamakan desert.</title>
        <authorList>
            <person name="Liu S."/>
        </authorList>
    </citation>
    <scope>NUCLEOTIDE SEQUENCE</scope>
    <source>
        <strain evidence="9">10Sc9-8</strain>
    </source>
</reference>
<protein>
    <recommendedName>
        <fullName evidence="5">Peptidyl-prolyl cis-trans isomerase</fullName>
        <ecNumber evidence="5">5.2.1.8</ecNumber>
    </recommendedName>
</protein>
<dbReference type="Pfam" id="PF00254">
    <property type="entry name" value="FKBP_C"/>
    <property type="match status" value="1"/>
</dbReference>
<dbReference type="SUPFAM" id="SSF54534">
    <property type="entry name" value="FKBP-like"/>
    <property type="match status" value="1"/>
</dbReference>
<feature type="region of interest" description="Disordered" evidence="6">
    <location>
        <begin position="156"/>
        <end position="185"/>
    </location>
</feature>
<feature type="signal peptide" evidence="7">
    <location>
        <begin position="1"/>
        <end position="23"/>
    </location>
</feature>
<evidence type="ECO:0000313" key="10">
    <source>
        <dbReference type="Proteomes" id="UP001165561"/>
    </source>
</evidence>
<dbReference type="EMBL" id="JARACI010001114">
    <property type="protein sequence ID" value="MDD9207495.1"/>
    <property type="molecule type" value="Genomic_DNA"/>
</dbReference>
<keyword evidence="2 4" id="KW-0697">Rotamase</keyword>